<dbReference type="InterPro" id="IPR018209">
    <property type="entry name" value="Pyrv_Knase_AS"/>
</dbReference>
<comment type="cofactor">
    <cofactor evidence="1">
        <name>K(+)</name>
        <dbReference type="ChEBI" id="CHEBI:29103"/>
    </cofactor>
</comment>
<evidence type="ECO:0000256" key="7">
    <source>
        <dbReference type="ARBA" id="ARBA00022741"/>
    </source>
</evidence>
<dbReference type="PRINTS" id="PR01050">
    <property type="entry name" value="PYRUVTKNASE"/>
</dbReference>
<dbReference type="Gene3D" id="3.40.1380.20">
    <property type="entry name" value="Pyruvate kinase, C-terminal domain"/>
    <property type="match status" value="1"/>
</dbReference>
<evidence type="ECO:0000256" key="14">
    <source>
        <dbReference type="RuleBase" id="RU000504"/>
    </source>
</evidence>
<feature type="domain" description="Pyruvate kinase C-terminal" evidence="16">
    <location>
        <begin position="357"/>
        <end position="471"/>
    </location>
</feature>
<protein>
    <recommendedName>
        <fullName evidence="4 13">Pyruvate kinase</fullName>
        <ecNumber evidence="4 13">2.7.1.40</ecNumber>
    </recommendedName>
</protein>
<dbReference type="InterPro" id="IPR040442">
    <property type="entry name" value="Pyrv_kinase-like_dom_sf"/>
</dbReference>
<evidence type="ECO:0000256" key="4">
    <source>
        <dbReference type="ARBA" id="ARBA00012142"/>
    </source>
</evidence>
<evidence type="ECO:0000256" key="2">
    <source>
        <dbReference type="ARBA" id="ARBA00004997"/>
    </source>
</evidence>
<comment type="similarity">
    <text evidence="3 14">Belongs to the pyruvate kinase family.</text>
</comment>
<dbReference type="Proteomes" id="UP000054698">
    <property type="component" value="Unassembled WGS sequence"/>
</dbReference>
<dbReference type="InterPro" id="IPR011037">
    <property type="entry name" value="Pyrv_Knase-like_insert_dom_sf"/>
</dbReference>
<dbReference type="InterPro" id="IPR015793">
    <property type="entry name" value="Pyrv_Knase_brl"/>
</dbReference>
<name>A0A0W0U923_9GAMM</name>
<keyword evidence="10 14" id="KW-0460">Magnesium</keyword>
<reference evidence="17 19" key="1">
    <citation type="submission" date="2015-11" db="EMBL/GenBank/DDBJ databases">
        <title>Genomic analysis of 38 Legionella species identifies large and diverse effector repertoires.</title>
        <authorList>
            <person name="Burstein D."/>
            <person name="Amaro F."/>
            <person name="Zusman T."/>
            <person name="Lifshitz Z."/>
            <person name="Cohen O."/>
            <person name="Gilbert J.A."/>
            <person name="Pupko T."/>
            <person name="Shuman H.A."/>
            <person name="Segal G."/>
        </authorList>
    </citation>
    <scope>NUCLEOTIDE SEQUENCE [LARGE SCALE GENOMIC DNA]</scope>
    <source>
        <strain evidence="17 19">WO-44C</strain>
    </source>
</reference>
<reference evidence="18 20" key="2">
    <citation type="submission" date="2018-06" db="EMBL/GenBank/DDBJ databases">
        <authorList>
            <consortium name="Pathogen Informatics"/>
            <person name="Doyle S."/>
        </authorList>
    </citation>
    <scope>NUCLEOTIDE SEQUENCE [LARGE SCALE GENOMIC DNA]</scope>
    <source>
        <strain evidence="18 20">NCTC12022</strain>
    </source>
</reference>
<keyword evidence="5 14" id="KW-0808">Transferase</keyword>
<keyword evidence="12 17" id="KW-0670">Pyruvate</keyword>
<dbReference type="UniPathway" id="UPA00109">
    <property type="reaction ID" value="UER00188"/>
</dbReference>
<dbReference type="GO" id="GO:0005524">
    <property type="term" value="F:ATP binding"/>
    <property type="evidence" value="ECO:0007669"/>
    <property type="project" value="UniProtKB-KW"/>
</dbReference>
<dbReference type="InterPro" id="IPR015813">
    <property type="entry name" value="Pyrv/PenolPyrv_kinase-like_dom"/>
</dbReference>
<comment type="pathway">
    <text evidence="2 14">Carbohydrate degradation; glycolysis; pyruvate from D-glyceraldehyde 3-phosphate: step 5/5.</text>
</comment>
<evidence type="ECO:0000313" key="18">
    <source>
        <dbReference type="EMBL" id="SPX60732.1"/>
    </source>
</evidence>
<dbReference type="SUPFAM" id="SSF51621">
    <property type="entry name" value="Phosphoenolpyruvate/pyruvate domain"/>
    <property type="match status" value="1"/>
</dbReference>
<dbReference type="GO" id="GO:0000287">
    <property type="term" value="F:magnesium ion binding"/>
    <property type="evidence" value="ECO:0007669"/>
    <property type="project" value="UniProtKB-UniRule"/>
</dbReference>
<dbReference type="Proteomes" id="UP000251942">
    <property type="component" value="Unassembled WGS sequence"/>
</dbReference>
<dbReference type="GO" id="GO:0030955">
    <property type="term" value="F:potassium ion binding"/>
    <property type="evidence" value="ECO:0007669"/>
    <property type="project" value="UniProtKB-UniRule"/>
</dbReference>
<dbReference type="NCBIfam" id="NF004491">
    <property type="entry name" value="PRK05826.1"/>
    <property type="match status" value="1"/>
</dbReference>
<evidence type="ECO:0000256" key="9">
    <source>
        <dbReference type="ARBA" id="ARBA00022840"/>
    </source>
</evidence>
<dbReference type="SUPFAM" id="SSF50800">
    <property type="entry name" value="PK beta-barrel domain-like"/>
    <property type="match status" value="1"/>
</dbReference>
<gene>
    <name evidence="17" type="primary">pykA</name>
    <name evidence="17" type="ORF">Lfee_0244</name>
    <name evidence="18" type="ORF">NCTC12022_01465</name>
</gene>
<dbReference type="PATRIC" id="fig|453.4.peg.267"/>
<evidence type="ECO:0000256" key="1">
    <source>
        <dbReference type="ARBA" id="ARBA00001958"/>
    </source>
</evidence>
<dbReference type="SUPFAM" id="SSF52935">
    <property type="entry name" value="PK C-terminal domain-like"/>
    <property type="match status" value="1"/>
</dbReference>
<dbReference type="GO" id="GO:0004743">
    <property type="term" value="F:pyruvate kinase activity"/>
    <property type="evidence" value="ECO:0007669"/>
    <property type="project" value="UniProtKB-UniRule"/>
</dbReference>
<dbReference type="InterPro" id="IPR015795">
    <property type="entry name" value="Pyrv_Knase_C"/>
</dbReference>
<keyword evidence="7" id="KW-0547">Nucleotide-binding</keyword>
<evidence type="ECO:0000256" key="11">
    <source>
        <dbReference type="ARBA" id="ARBA00023152"/>
    </source>
</evidence>
<evidence type="ECO:0000259" key="16">
    <source>
        <dbReference type="Pfam" id="PF02887"/>
    </source>
</evidence>
<dbReference type="FunFam" id="2.40.33.10:FF:000001">
    <property type="entry name" value="Pyruvate kinase"/>
    <property type="match status" value="1"/>
</dbReference>
<organism evidence="17 19">
    <name type="scientific">Legionella feeleii</name>
    <dbReference type="NCBI Taxonomy" id="453"/>
    <lineage>
        <taxon>Bacteria</taxon>
        <taxon>Pseudomonadati</taxon>
        <taxon>Pseudomonadota</taxon>
        <taxon>Gammaproteobacteria</taxon>
        <taxon>Legionellales</taxon>
        <taxon>Legionellaceae</taxon>
        <taxon>Legionella</taxon>
    </lineage>
</organism>
<dbReference type="Pfam" id="PF00224">
    <property type="entry name" value="PK"/>
    <property type="match status" value="1"/>
</dbReference>
<dbReference type="STRING" id="453.Lfee_0244"/>
<evidence type="ECO:0000256" key="3">
    <source>
        <dbReference type="ARBA" id="ARBA00008663"/>
    </source>
</evidence>
<evidence type="ECO:0000256" key="8">
    <source>
        <dbReference type="ARBA" id="ARBA00022777"/>
    </source>
</evidence>
<feature type="domain" description="Pyruvate kinase barrel" evidence="15">
    <location>
        <begin position="4"/>
        <end position="324"/>
    </location>
</feature>
<dbReference type="NCBIfam" id="TIGR01064">
    <property type="entry name" value="pyruv_kin"/>
    <property type="match status" value="1"/>
</dbReference>
<keyword evidence="19" id="KW-1185">Reference proteome</keyword>
<dbReference type="EMBL" id="UASS01000011">
    <property type="protein sequence ID" value="SPX60732.1"/>
    <property type="molecule type" value="Genomic_DNA"/>
</dbReference>
<proteinExistence type="inferred from homology"/>
<dbReference type="PROSITE" id="PS00110">
    <property type="entry name" value="PYRUVATE_KINASE"/>
    <property type="match status" value="1"/>
</dbReference>
<keyword evidence="6" id="KW-0479">Metal-binding</keyword>
<dbReference type="InterPro" id="IPR036918">
    <property type="entry name" value="Pyrv_Knase_C_sf"/>
</dbReference>
<accession>A0A0W0U923</accession>
<keyword evidence="11 14" id="KW-0324">Glycolysis</keyword>
<dbReference type="GO" id="GO:0016301">
    <property type="term" value="F:kinase activity"/>
    <property type="evidence" value="ECO:0007669"/>
    <property type="project" value="UniProtKB-KW"/>
</dbReference>
<dbReference type="Gene3D" id="2.40.33.10">
    <property type="entry name" value="PK beta-barrel domain-like"/>
    <property type="match status" value="1"/>
</dbReference>
<evidence type="ECO:0000256" key="12">
    <source>
        <dbReference type="ARBA" id="ARBA00023317"/>
    </source>
</evidence>
<dbReference type="PANTHER" id="PTHR11817">
    <property type="entry name" value="PYRUVATE KINASE"/>
    <property type="match status" value="1"/>
</dbReference>
<evidence type="ECO:0000256" key="13">
    <source>
        <dbReference type="NCBIfam" id="TIGR01064"/>
    </source>
</evidence>
<dbReference type="Gene3D" id="3.20.20.60">
    <property type="entry name" value="Phosphoenolpyruvate-binding domains"/>
    <property type="match status" value="1"/>
</dbReference>
<keyword evidence="9" id="KW-0067">ATP-binding</keyword>
<evidence type="ECO:0000256" key="10">
    <source>
        <dbReference type="ARBA" id="ARBA00022842"/>
    </source>
</evidence>
<dbReference type="NCBIfam" id="NF004978">
    <property type="entry name" value="PRK06354.1"/>
    <property type="match status" value="1"/>
</dbReference>
<sequence length="475" mass="51635">MLPRRTKIVATLGPACSDAKTLRAMLTAGVDVLRINFSHANDTVLDLIKQARAIAAELKHPLAIMADLQGPKLRIGVFKKGKINLHDGQAFTLNCASQEPGDQQEVSVAYGNLCYELAVADRLLLDDGLIELEVVDVKPPLIHCQVVEGGVLHSNKGLNRKGGGLAARTLTEKDKKDLETAIAIDVDYLCLSFVKDAKDIREVHALLKQFGSIDIPIIAKIERTEALHHLTEIINAADAIIVARGDLGVEIGAAEVPAIQKRIIEQSRRLDKVVITATQMMESMINQPQPTRAEVSDVANAILDGTDAVMLSAETAAGHFPVKVISMVDKICRSAEKHAAFFYQADNESCHYHRADQAIAMATIHAANHFPIKAIVALTESGATAIWMSRQHSNVPIYAVTANARTVNKLSLVNNVFPILLDYHHLASEAINDQIIAHLLERGLLENNAYVLLTRGRLIGEAGGTNCMEIIRATE</sequence>
<dbReference type="Pfam" id="PF02887">
    <property type="entry name" value="PK_C"/>
    <property type="match status" value="1"/>
</dbReference>
<evidence type="ECO:0000313" key="19">
    <source>
        <dbReference type="Proteomes" id="UP000054698"/>
    </source>
</evidence>
<comment type="catalytic activity">
    <reaction evidence="14">
        <text>pyruvate + ATP = phosphoenolpyruvate + ADP + H(+)</text>
        <dbReference type="Rhea" id="RHEA:18157"/>
        <dbReference type="ChEBI" id="CHEBI:15361"/>
        <dbReference type="ChEBI" id="CHEBI:15378"/>
        <dbReference type="ChEBI" id="CHEBI:30616"/>
        <dbReference type="ChEBI" id="CHEBI:58702"/>
        <dbReference type="ChEBI" id="CHEBI:456216"/>
        <dbReference type="EC" id="2.7.1.40"/>
    </reaction>
</comment>
<dbReference type="RefSeq" id="WP_370446982.1">
    <property type="nucleotide sequence ID" value="NZ_CAAAHT010000023.1"/>
</dbReference>
<evidence type="ECO:0000313" key="20">
    <source>
        <dbReference type="Proteomes" id="UP000251942"/>
    </source>
</evidence>
<dbReference type="AlphaFoldDB" id="A0A0W0U923"/>
<evidence type="ECO:0000256" key="5">
    <source>
        <dbReference type="ARBA" id="ARBA00022679"/>
    </source>
</evidence>
<evidence type="ECO:0000259" key="15">
    <source>
        <dbReference type="Pfam" id="PF00224"/>
    </source>
</evidence>
<keyword evidence="8 14" id="KW-0418">Kinase</keyword>
<dbReference type="InterPro" id="IPR001697">
    <property type="entry name" value="Pyr_Knase"/>
</dbReference>
<evidence type="ECO:0000313" key="17">
    <source>
        <dbReference type="EMBL" id="KTD04156.1"/>
    </source>
</evidence>
<dbReference type="InterPro" id="IPR015806">
    <property type="entry name" value="Pyrv_Knase_insert_dom_sf"/>
</dbReference>
<dbReference type="EMBL" id="LNYB01000009">
    <property type="protein sequence ID" value="KTD04156.1"/>
    <property type="molecule type" value="Genomic_DNA"/>
</dbReference>
<dbReference type="EC" id="2.7.1.40" evidence="4 13"/>
<evidence type="ECO:0000256" key="6">
    <source>
        <dbReference type="ARBA" id="ARBA00022723"/>
    </source>
</evidence>